<name>A0A105VI31_9BURK</name>
<dbReference type="RefSeq" id="WP_060106285.1">
    <property type="nucleotide sequence ID" value="NZ_LPEQ01000069.1"/>
</dbReference>
<dbReference type="InterPro" id="IPR010982">
    <property type="entry name" value="Lambda_DNA-bd_dom_sf"/>
</dbReference>
<dbReference type="EMBL" id="LPEQ01000069">
    <property type="protein sequence ID" value="KVV48237.1"/>
    <property type="molecule type" value="Genomic_DNA"/>
</dbReference>
<organism evidence="2 3">
    <name type="scientific">Burkholderia territorii</name>
    <dbReference type="NCBI Taxonomy" id="1503055"/>
    <lineage>
        <taxon>Bacteria</taxon>
        <taxon>Pseudomonadati</taxon>
        <taxon>Pseudomonadota</taxon>
        <taxon>Betaproteobacteria</taxon>
        <taxon>Burkholderiales</taxon>
        <taxon>Burkholderiaceae</taxon>
        <taxon>Burkholderia</taxon>
        <taxon>Burkholderia cepacia complex</taxon>
    </lineage>
</organism>
<accession>A0A105VI31</accession>
<dbReference type="SUPFAM" id="SSF47413">
    <property type="entry name" value="lambda repressor-like DNA-binding domains"/>
    <property type="match status" value="1"/>
</dbReference>
<dbReference type="PROSITE" id="PS50943">
    <property type="entry name" value="HTH_CROC1"/>
    <property type="match status" value="1"/>
</dbReference>
<protein>
    <submittedName>
        <fullName evidence="2">XRE family transcriptional regulator</fullName>
    </submittedName>
</protein>
<dbReference type="Pfam" id="PF13560">
    <property type="entry name" value="HTH_31"/>
    <property type="match status" value="1"/>
</dbReference>
<feature type="domain" description="HTH cro/C1-type" evidence="1">
    <location>
        <begin position="8"/>
        <end position="44"/>
    </location>
</feature>
<evidence type="ECO:0000313" key="2">
    <source>
        <dbReference type="EMBL" id="KVV48237.1"/>
    </source>
</evidence>
<dbReference type="CDD" id="cd00093">
    <property type="entry name" value="HTH_XRE"/>
    <property type="match status" value="1"/>
</dbReference>
<gene>
    <name evidence="2" type="ORF">WT27_04910</name>
</gene>
<dbReference type="Proteomes" id="UP000062317">
    <property type="component" value="Unassembled WGS sequence"/>
</dbReference>
<dbReference type="SMART" id="SM00530">
    <property type="entry name" value="HTH_XRE"/>
    <property type="match status" value="1"/>
</dbReference>
<proteinExistence type="predicted"/>
<comment type="caution">
    <text evidence="2">The sequence shown here is derived from an EMBL/GenBank/DDBJ whole genome shotgun (WGS) entry which is preliminary data.</text>
</comment>
<sequence length="152" mass="16196">MEIFGERLKAERKRLGLKQAELADRAGTTNVAQSRYESGDRSPDWGYLSAVAQAGVDVLFVLTGQHSTLELSPDEHALLAGYRSLDAQGRAGVLGMIRGMTQPVTAAPTAKKATTVHQNFQGASVGQHVTGDVTGPFSINMSGAGRKKKRES</sequence>
<dbReference type="Gene3D" id="1.10.260.40">
    <property type="entry name" value="lambda repressor-like DNA-binding domains"/>
    <property type="match status" value="1"/>
</dbReference>
<dbReference type="InterPro" id="IPR001387">
    <property type="entry name" value="Cro/C1-type_HTH"/>
</dbReference>
<evidence type="ECO:0000259" key="1">
    <source>
        <dbReference type="PROSITE" id="PS50943"/>
    </source>
</evidence>
<dbReference type="GO" id="GO:0003677">
    <property type="term" value="F:DNA binding"/>
    <property type="evidence" value="ECO:0007669"/>
    <property type="project" value="InterPro"/>
</dbReference>
<dbReference type="AlphaFoldDB" id="A0A105VI31"/>
<reference evidence="2 3" key="1">
    <citation type="submission" date="2015-11" db="EMBL/GenBank/DDBJ databases">
        <title>Expanding the genomic diversity of Burkholderia species for the development of highly accurate diagnostics.</title>
        <authorList>
            <person name="Sahl J."/>
            <person name="Keim P."/>
            <person name="Wagner D."/>
        </authorList>
    </citation>
    <scope>NUCLEOTIDE SEQUENCE [LARGE SCALE GENOMIC DNA]</scope>
    <source>
        <strain evidence="2 3">MSMB1301WGS</strain>
    </source>
</reference>
<evidence type="ECO:0000313" key="3">
    <source>
        <dbReference type="Proteomes" id="UP000062317"/>
    </source>
</evidence>
<keyword evidence="3" id="KW-1185">Reference proteome</keyword>